<evidence type="ECO:0000313" key="1">
    <source>
        <dbReference type="EMBL" id="GBG92786.1"/>
    </source>
</evidence>
<keyword evidence="2" id="KW-1185">Reference proteome</keyword>
<protein>
    <submittedName>
        <fullName evidence="1">Uncharacterized protein</fullName>
    </submittedName>
</protein>
<name>A0A388MDZ9_CHABU</name>
<organism evidence="1 2">
    <name type="scientific">Chara braunii</name>
    <name type="common">Braun's stonewort</name>
    <dbReference type="NCBI Taxonomy" id="69332"/>
    <lineage>
        <taxon>Eukaryota</taxon>
        <taxon>Viridiplantae</taxon>
        <taxon>Streptophyta</taxon>
        <taxon>Charophyceae</taxon>
        <taxon>Charales</taxon>
        <taxon>Characeae</taxon>
        <taxon>Chara</taxon>
    </lineage>
</organism>
<dbReference type="Gramene" id="GBG92786">
    <property type="protein sequence ID" value="GBG92786"/>
    <property type="gene ID" value="CBR_g57136"/>
</dbReference>
<dbReference type="Proteomes" id="UP000265515">
    <property type="component" value="Unassembled WGS sequence"/>
</dbReference>
<dbReference type="EMBL" id="BFEA01001135">
    <property type="protein sequence ID" value="GBG92786.1"/>
    <property type="molecule type" value="Genomic_DNA"/>
</dbReference>
<comment type="caution">
    <text evidence="1">The sequence shown here is derived from an EMBL/GenBank/DDBJ whole genome shotgun (WGS) entry which is preliminary data.</text>
</comment>
<dbReference type="AlphaFoldDB" id="A0A388MDZ9"/>
<gene>
    <name evidence="1" type="ORF">CBR_g57136</name>
</gene>
<evidence type="ECO:0000313" key="2">
    <source>
        <dbReference type="Proteomes" id="UP000265515"/>
    </source>
</evidence>
<proteinExistence type="predicted"/>
<reference evidence="1 2" key="1">
    <citation type="journal article" date="2018" name="Cell">
        <title>The Chara Genome: Secondary Complexity and Implications for Plant Terrestrialization.</title>
        <authorList>
            <person name="Nishiyama T."/>
            <person name="Sakayama H."/>
            <person name="Vries J.D."/>
            <person name="Buschmann H."/>
            <person name="Saint-Marcoux D."/>
            <person name="Ullrich K.K."/>
            <person name="Haas F.B."/>
            <person name="Vanderstraeten L."/>
            <person name="Becker D."/>
            <person name="Lang D."/>
            <person name="Vosolsobe S."/>
            <person name="Rombauts S."/>
            <person name="Wilhelmsson P.K.I."/>
            <person name="Janitza P."/>
            <person name="Kern R."/>
            <person name="Heyl A."/>
            <person name="Rumpler F."/>
            <person name="Villalobos L.I.A.C."/>
            <person name="Clay J.M."/>
            <person name="Skokan R."/>
            <person name="Toyoda A."/>
            <person name="Suzuki Y."/>
            <person name="Kagoshima H."/>
            <person name="Schijlen E."/>
            <person name="Tajeshwar N."/>
            <person name="Catarino B."/>
            <person name="Hetherington A.J."/>
            <person name="Saltykova A."/>
            <person name="Bonnot C."/>
            <person name="Breuninger H."/>
            <person name="Symeonidi A."/>
            <person name="Radhakrishnan G.V."/>
            <person name="Van Nieuwerburgh F."/>
            <person name="Deforce D."/>
            <person name="Chang C."/>
            <person name="Karol K.G."/>
            <person name="Hedrich R."/>
            <person name="Ulvskov P."/>
            <person name="Glockner G."/>
            <person name="Delwiche C.F."/>
            <person name="Petrasek J."/>
            <person name="Van de Peer Y."/>
            <person name="Friml J."/>
            <person name="Beilby M."/>
            <person name="Dolan L."/>
            <person name="Kohara Y."/>
            <person name="Sugano S."/>
            <person name="Fujiyama A."/>
            <person name="Delaux P.-M."/>
            <person name="Quint M."/>
            <person name="TheiBen G."/>
            <person name="Hagemann M."/>
            <person name="Harholt J."/>
            <person name="Dunand C."/>
            <person name="Zachgo S."/>
            <person name="Langdale J."/>
            <person name="Maumus F."/>
            <person name="Straeten D.V.D."/>
            <person name="Gould S.B."/>
            <person name="Rensing S.A."/>
        </authorList>
    </citation>
    <scope>NUCLEOTIDE SEQUENCE [LARGE SCALE GENOMIC DNA]</scope>
    <source>
        <strain evidence="1 2">S276</strain>
    </source>
</reference>
<accession>A0A388MDZ9</accession>
<sequence>MAADVEIGKAEEVASCRKKTVVEKRYIENGGTEKVELWVRDKRSGCGRGECMKGVDAYASSRIHLVG</sequence>